<reference evidence="6 7" key="1">
    <citation type="submission" date="2024-09" db="EMBL/GenBank/DDBJ databases">
        <authorList>
            <person name="Sun Q."/>
            <person name="Mori K."/>
        </authorList>
    </citation>
    <scope>NUCLEOTIDE SEQUENCE [LARGE SCALE GENOMIC DNA]</scope>
    <source>
        <strain evidence="6 7">JCM 13852</strain>
    </source>
</reference>
<name>A0ABV5TX11_9PSEU</name>
<feature type="DNA-binding region" description="H-T-H motif" evidence="4">
    <location>
        <begin position="38"/>
        <end position="57"/>
    </location>
</feature>
<keyword evidence="7" id="KW-1185">Reference proteome</keyword>
<sequence>MEVDEPGGLRERKRRRTRAAISAAAIELFLARGYDSVSTVEIAAAAEVSKRTLFKYFPTKEDLVFHRIADHENENAEVVRARPDGCSPLEALRRHFIAGLDRHDPITGLTDDAQVLGLARMIQATPGLAHALGRWLARGEDALAAALLETTEVGDELSARLIAAQITATQRCLATHITRLLLDGRPLERTHRDARTAAELAFRRLGTGLDAQFARG</sequence>
<dbReference type="PRINTS" id="PR00455">
    <property type="entry name" value="HTHTETR"/>
</dbReference>
<accession>A0ABV5TX11</accession>
<keyword evidence="1" id="KW-0805">Transcription regulation</keyword>
<dbReference type="InterPro" id="IPR009057">
    <property type="entry name" value="Homeodomain-like_sf"/>
</dbReference>
<dbReference type="Pfam" id="PF00440">
    <property type="entry name" value="TetR_N"/>
    <property type="match status" value="1"/>
</dbReference>
<evidence type="ECO:0000313" key="6">
    <source>
        <dbReference type="EMBL" id="MFB9683662.1"/>
    </source>
</evidence>
<evidence type="ECO:0000259" key="5">
    <source>
        <dbReference type="PROSITE" id="PS50977"/>
    </source>
</evidence>
<organism evidence="6 7">
    <name type="scientific">Amycolatopsis plumensis</name>
    <dbReference type="NCBI Taxonomy" id="236508"/>
    <lineage>
        <taxon>Bacteria</taxon>
        <taxon>Bacillati</taxon>
        <taxon>Actinomycetota</taxon>
        <taxon>Actinomycetes</taxon>
        <taxon>Pseudonocardiales</taxon>
        <taxon>Pseudonocardiaceae</taxon>
        <taxon>Amycolatopsis</taxon>
    </lineage>
</organism>
<dbReference type="Gene3D" id="1.10.357.10">
    <property type="entry name" value="Tetracycline Repressor, domain 2"/>
    <property type="match status" value="1"/>
</dbReference>
<evidence type="ECO:0000256" key="4">
    <source>
        <dbReference type="PROSITE-ProRule" id="PRU00335"/>
    </source>
</evidence>
<feature type="domain" description="HTH tetR-type" evidence="5">
    <location>
        <begin position="15"/>
        <end position="75"/>
    </location>
</feature>
<protein>
    <submittedName>
        <fullName evidence="6">TetR/AcrR family transcriptional regulator</fullName>
    </submittedName>
</protein>
<dbReference type="InterPro" id="IPR001647">
    <property type="entry name" value="HTH_TetR"/>
</dbReference>
<dbReference type="RefSeq" id="WP_378189839.1">
    <property type="nucleotide sequence ID" value="NZ_JBHMBK010000003.1"/>
</dbReference>
<dbReference type="Proteomes" id="UP001589535">
    <property type="component" value="Unassembled WGS sequence"/>
</dbReference>
<dbReference type="EMBL" id="JBHMBK010000003">
    <property type="protein sequence ID" value="MFB9683662.1"/>
    <property type="molecule type" value="Genomic_DNA"/>
</dbReference>
<comment type="caution">
    <text evidence="6">The sequence shown here is derived from an EMBL/GenBank/DDBJ whole genome shotgun (WGS) entry which is preliminary data.</text>
</comment>
<dbReference type="PANTHER" id="PTHR30055:SF234">
    <property type="entry name" value="HTH-TYPE TRANSCRIPTIONAL REGULATOR BETI"/>
    <property type="match status" value="1"/>
</dbReference>
<proteinExistence type="predicted"/>
<dbReference type="InterPro" id="IPR023772">
    <property type="entry name" value="DNA-bd_HTH_TetR-type_CS"/>
</dbReference>
<gene>
    <name evidence="6" type="ORF">ACFFTO_05650</name>
</gene>
<dbReference type="PROSITE" id="PS01081">
    <property type="entry name" value="HTH_TETR_1"/>
    <property type="match status" value="1"/>
</dbReference>
<dbReference type="InterPro" id="IPR050109">
    <property type="entry name" value="HTH-type_TetR-like_transc_reg"/>
</dbReference>
<evidence type="ECO:0000256" key="3">
    <source>
        <dbReference type="ARBA" id="ARBA00023163"/>
    </source>
</evidence>
<evidence type="ECO:0000313" key="7">
    <source>
        <dbReference type="Proteomes" id="UP001589535"/>
    </source>
</evidence>
<dbReference type="PROSITE" id="PS50977">
    <property type="entry name" value="HTH_TETR_2"/>
    <property type="match status" value="1"/>
</dbReference>
<keyword evidence="3" id="KW-0804">Transcription</keyword>
<evidence type="ECO:0000256" key="1">
    <source>
        <dbReference type="ARBA" id="ARBA00023015"/>
    </source>
</evidence>
<dbReference type="PANTHER" id="PTHR30055">
    <property type="entry name" value="HTH-TYPE TRANSCRIPTIONAL REGULATOR RUTR"/>
    <property type="match status" value="1"/>
</dbReference>
<keyword evidence="2 4" id="KW-0238">DNA-binding</keyword>
<evidence type="ECO:0000256" key="2">
    <source>
        <dbReference type="ARBA" id="ARBA00023125"/>
    </source>
</evidence>
<dbReference type="SUPFAM" id="SSF46689">
    <property type="entry name" value="Homeodomain-like"/>
    <property type="match status" value="1"/>
</dbReference>